<evidence type="ECO:0000256" key="6">
    <source>
        <dbReference type="ARBA" id="ARBA00023002"/>
    </source>
</evidence>
<keyword evidence="10" id="KW-0812">Transmembrane</keyword>
<comment type="subcellular location">
    <subcellularLocation>
        <location evidence="2">Membrane</location>
    </subcellularLocation>
</comment>
<feature type="binding site" evidence="8">
    <location>
        <position position="201"/>
    </location>
    <ligand>
        <name>FAD</name>
        <dbReference type="ChEBI" id="CHEBI:57692"/>
    </ligand>
</feature>
<dbReference type="InterPro" id="IPR001834">
    <property type="entry name" value="CBR-like"/>
</dbReference>
<dbReference type="SUPFAM" id="SSF63380">
    <property type="entry name" value="Riboflavin synthase domain-like"/>
    <property type="match status" value="1"/>
</dbReference>
<accession>A0AA38Y7N3</accession>
<dbReference type="Gene3D" id="3.40.50.80">
    <property type="entry name" value="Nucleotide-binding domain of ferredoxin-NADP reductase (FNR) module"/>
    <property type="match status" value="1"/>
</dbReference>
<dbReference type="PRINTS" id="PR00406">
    <property type="entry name" value="CYTB5RDTASE"/>
</dbReference>
<dbReference type="Proteomes" id="UP001172681">
    <property type="component" value="Unassembled WGS sequence"/>
</dbReference>
<evidence type="ECO:0000256" key="10">
    <source>
        <dbReference type="SAM" id="Phobius"/>
    </source>
</evidence>
<evidence type="ECO:0000256" key="2">
    <source>
        <dbReference type="ARBA" id="ARBA00004370"/>
    </source>
</evidence>
<dbReference type="PROSITE" id="PS51384">
    <property type="entry name" value="FAD_FR"/>
    <property type="match status" value="1"/>
</dbReference>
<gene>
    <name evidence="12" type="primary">CYC2</name>
    <name evidence="12" type="ORF">H2204_004314</name>
</gene>
<keyword evidence="5 8" id="KW-0274">FAD</keyword>
<dbReference type="CDD" id="cd06183">
    <property type="entry name" value="cyt_b5_reduct_like"/>
    <property type="match status" value="1"/>
</dbReference>
<dbReference type="Pfam" id="PF00970">
    <property type="entry name" value="FAD_binding_6"/>
    <property type="match status" value="1"/>
</dbReference>
<evidence type="ECO:0000256" key="1">
    <source>
        <dbReference type="ARBA" id="ARBA00001974"/>
    </source>
</evidence>
<reference evidence="12" key="1">
    <citation type="submission" date="2022-10" db="EMBL/GenBank/DDBJ databases">
        <title>Culturing micro-colonial fungi from biological soil crusts in the Mojave desert and describing Neophaeococcomyces mojavensis, and introducing the new genera and species Taxawa tesnikishii.</title>
        <authorList>
            <person name="Kurbessoian T."/>
            <person name="Stajich J.E."/>
        </authorList>
    </citation>
    <scope>NUCLEOTIDE SEQUENCE</scope>
    <source>
        <strain evidence="12">TK_35</strain>
    </source>
</reference>
<feature type="binding site" evidence="8">
    <location>
        <position position="230"/>
    </location>
    <ligand>
        <name>FAD</name>
        <dbReference type="ChEBI" id="CHEBI:57692"/>
    </ligand>
</feature>
<dbReference type="GO" id="GO:0016020">
    <property type="term" value="C:membrane"/>
    <property type="evidence" value="ECO:0007669"/>
    <property type="project" value="UniProtKB-SubCell"/>
</dbReference>
<feature type="region of interest" description="Disordered" evidence="9">
    <location>
        <begin position="329"/>
        <end position="371"/>
    </location>
</feature>
<evidence type="ECO:0000259" key="11">
    <source>
        <dbReference type="PROSITE" id="PS51384"/>
    </source>
</evidence>
<keyword evidence="13" id="KW-1185">Reference proteome</keyword>
<evidence type="ECO:0000256" key="7">
    <source>
        <dbReference type="ARBA" id="ARBA00023136"/>
    </source>
</evidence>
<feature type="compositionally biased region" description="Polar residues" evidence="9">
    <location>
        <begin position="94"/>
        <end position="104"/>
    </location>
</feature>
<feature type="domain" description="FAD-binding FR-type" evidence="11">
    <location>
        <begin position="143"/>
        <end position="264"/>
    </location>
</feature>
<dbReference type="AlphaFoldDB" id="A0AA38Y7N3"/>
<keyword evidence="4 8" id="KW-0285">Flavoprotein</keyword>
<dbReference type="InterPro" id="IPR039261">
    <property type="entry name" value="FNR_nucleotide-bd"/>
</dbReference>
<feature type="region of interest" description="Disordered" evidence="9">
    <location>
        <begin position="94"/>
        <end position="113"/>
    </location>
</feature>
<dbReference type="SUPFAM" id="SSF52343">
    <property type="entry name" value="Ferredoxin reductase-like, C-terminal NADP-linked domain"/>
    <property type="match status" value="1"/>
</dbReference>
<organism evidence="12 13">
    <name type="scientific">Knufia peltigerae</name>
    <dbReference type="NCBI Taxonomy" id="1002370"/>
    <lineage>
        <taxon>Eukaryota</taxon>
        <taxon>Fungi</taxon>
        <taxon>Dikarya</taxon>
        <taxon>Ascomycota</taxon>
        <taxon>Pezizomycotina</taxon>
        <taxon>Eurotiomycetes</taxon>
        <taxon>Chaetothyriomycetidae</taxon>
        <taxon>Chaetothyriales</taxon>
        <taxon>Trichomeriaceae</taxon>
        <taxon>Knufia</taxon>
    </lineage>
</organism>
<name>A0AA38Y7N3_9EURO</name>
<feature type="binding site" evidence="8">
    <location>
        <position position="239"/>
    </location>
    <ligand>
        <name>FAD</name>
        <dbReference type="ChEBI" id="CHEBI:57692"/>
    </ligand>
</feature>
<dbReference type="GO" id="GO:0016491">
    <property type="term" value="F:oxidoreductase activity"/>
    <property type="evidence" value="ECO:0007669"/>
    <property type="project" value="UniProtKB-KW"/>
</dbReference>
<dbReference type="PANTHER" id="PTHR19370:SF189">
    <property type="entry name" value="CYTOCHROME C MITOCHONDRIAL IMPORT FACTOR CYC2"/>
    <property type="match status" value="1"/>
</dbReference>
<dbReference type="GO" id="GO:0005739">
    <property type="term" value="C:mitochondrion"/>
    <property type="evidence" value="ECO:0007669"/>
    <property type="project" value="TreeGrafter"/>
</dbReference>
<evidence type="ECO:0000256" key="5">
    <source>
        <dbReference type="ARBA" id="ARBA00022827"/>
    </source>
</evidence>
<evidence type="ECO:0000256" key="3">
    <source>
        <dbReference type="ARBA" id="ARBA00006105"/>
    </source>
</evidence>
<comment type="similarity">
    <text evidence="3">Belongs to the flavoprotein pyridine nucleotide cytochrome reductase family.</text>
</comment>
<evidence type="ECO:0000313" key="12">
    <source>
        <dbReference type="EMBL" id="KAJ9638543.1"/>
    </source>
</evidence>
<comment type="caution">
    <text evidence="12">The sequence shown here is derived from an EMBL/GenBank/DDBJ whole genome shotgun (WGS) entry which is preliminary data.</text>
</comment>
<feature type="binding site" evidence="8">
    <location>
        <position position="240"/>
    </location>
    <ligand>
        <name>FAD</name>
        <dbReference type="ChEBI" id="CHEBI:57692"/>
    </ligand>
</feature>
<evidence type="ECO:0000256" key="4">
    <source>
        <dbReference type="ARBA" id="ARBA00022630"/>
    </source>
</evidence>
<dbReference type="PANTHER" id="PTHR19370">
    <property type="entry name" value="NADH-CYTOCHROME B5 REDUCTASE"/>
    <property type="match status" value="1"/>
</dbReference>
<keyword evidence="7 10" id="KW-0472">Membrane</keyword>
<feature type="transmembrane region" description="Helical" evidence="10">
    <location>
        <begin position="117"/>
        <end position="135"/>
    </location>
</feature>
<sequence>MQLRQKKAAETIQNADSYVWYAQSKYWSWKCQKTMGPAVDETDDEKRLGNRGVQVPPDERSMFARCSTRAPSNLNHAITAQPPALRIVTRFKSTTPEGTQSPDPQSRPPKSRLSKRSVFVAAWTALGVVAGWQIYNYNKSRRDSFVAYTLVSKEPVSSTASIFHLEPKQPYSSFGLYKDAWRKGIWNVDFKQPQLQIVRAYTPLPPVDVAATGPGSEGGKEEKKDELRFLIRKDPHGEVSSYLHKLPVGAEIEMRGPNLEYELTPDVRQIVFFAGGTGIAPALQVAHALFEGHKDSTASDSNSDSVGRGSTTKSLHILWASRMREDCVGGVSDPPPASEAVMPPKPTWSGFFSSRPKPRATSSPTQSSGTDKRVAIVEELDALKRKYPGQVTVEYFVNAEDTWIDEDAVFRALSRFDDKEFSKGSTASAASGHGPRQRERQILISGPPGFISYLAGPKEWRNGREEQGPVSRIIAHAIAKNPHDVTVWKI</sequence>
<keyword evidence="10" id="KW-1133">Transmembrane helix</keyword>
<proteinExistence type="inferred from homology"/>
<protein>
    <submittedName>
        <fullName evidence="12">Mitochondrial peripheral inner membrane protein</fullName>
    </submittedName>
</protein>
<dbReference type="EMBL" id="JAPDRN010000021">
    <property type="protein sequence ID" value="KAJ9638543.1"/>
    <property type="molecule type" value="Genomic_DNA"/>
</dbReference>
<dbReference type="InterPro" id="IPR017927">
    <property type="entry name" value="FAD-bd_FR_type"/>
</dbReference>
<evidence type="ECO:0000256" key="9">
    <source>
        <dbReference type="SAM" id="MobiDB-lite"/>
    </source>
</evidence>
<evidence type="ECO:0000313" key="13">
    <source>
        <dbReference type="Proteomes" id="UP001172681"/>
    </source>
</evidence>
<dbReference type="Gene3D" id="2.40.30.10">
    <property type="entry name" value="Translation factors"/>
    <property type="match status" value="1"/>
</dbReference>
<keyword evidence="6" id="KW-0560">Oxidoreductase</keyword>
<comment type="cofactor">
    <cofactor evidence="1 8">
        <name>FAD</name>
        <dbReference type="ChEBI" id="CHEBI:57692"/>
    </cofactor>
</comment>
<dbReference type="InterPro" id="IPR008333">
    <property type="entry name" value="Cbr1-like_FAD-bd_dom"/>
</dbReference>
<feature type="binding site" evidence="8">
    <location>
        <position position="199"/>
    </location>
    <ligand>
        <name>FAD</name>
        <dbReference type="ChEBI" id="CHEBI:57692"/>
    </ligand>
</feature>
<feature type="compositionally biased region" description="Polar residues" evidence="9">
    <location>
        <begin position="360"/>
        <end position="369"/>
    </location>
</feature>
<dbReference type="InterPro" id="IPR017938">
    <property type="entry name" value="Riboflavin_synthase-like_b-brl"/>
</dbReference>
<evidence type="ECO:0000256" key="8">
    <source>
        <dbReference type="PIRSR" id="PIRSR601834-1"/>
    </source>
</evidence>